<gene>
    <name evidence="2" type="ORF">NCTC11532_02108</name>
</gene>
<feature type="compositionally biased region" description="Basic and acidic residues" evidence="1">
    <location>
        <begin position="1"/>
        <end position="15"/>
    </location>
</feature>
<accession>A0A378LSG3</accession>
<reference evidence="2 3" key="1">
    <citation type="submission" date="2018-06" db="EMBL/GenBank/DDBJ databases">
        <authorList>
            <consortium name="Pathogen Informatics"/>
            <person name="Doyle S."/>
        </authorList>
    </citation>
    <scope>NUCLEOTIDE SEQUENCE [LARGE SCALE GENOMIC DNA]</scope>
    <source>
        <strain evidence="2 3">NCTC11532</strain>
    </source>
</reference>
<dbReference type="OrthoDB" id="10002241at2"/>
<protein>
    <submittedName>
        <fullName evidence="2">Uncharacterized protein</fullName>
    </submittedName>
</protein>
<dbReference type="EMBL" id="UGPB01000001">
    <property type="protein sequence ID" value="STY29905.1"/>
    <property type="molecule type" value="Genomic_DNA"/>
</dbReference>
<evidence type="ECO:0000313" key="2">
    <source>
        <dbReference type="EMBL" id="STY29905.1"/>
    </source>
</evidence>
<dbReference type="Proteomes" id="UP000255297">
    <property type="component" value="Unassembled WGS sequence"/>
</dbReference>
<sequence length="205" mass="23428">MFNKEKQTIREESVEQKVNPNQDAALQMQIVQARKHIDAHRNVDSEGAYPESVLAVFDLIDILNNIQGEIKPKNNEARKQMALDLKDQVYIFLNAIDNGKFSAEYNDQDEKHRNARDAFLTNCGAIINEHYKQMAADPTIWNAIKGKMNDVCKFFGLKPDGKFVDTRLDASSVLKNQSVKERFDQVKNSITIKDEDDFDYKGPGM</sequence>
<evidence type="ECO:0000256" key="1">
    <source>
        <dbReference type="SAM" id="MobiDB-lite"/>
    </source>
</evidence>
<dbReference type="RefSeq" id="WP_031564670.1">
    <property type="nucleotide sequence ID" value="NZ_CAAAIS010000001.1"/>
</dbReference>
<dbReference type="AlphaFoldDB" id="A0A378LSG3"/>
<name>A0A378LSG3_9GAMM</name>
<organism evidence="2 3">
    <name type="scientific">Legionella wadsworthii</name>
    <dbReference type="NCBI Taxonomy" id="28088"/>
    <lineage>
        <taxon>Bacteria</taxon>
        <taxon>Pseudomonadati</taxon>
        <taxon>Pseudomonadota</taxon>
        <taxon>Gammaproteobacteria</taxon>
        <taxon>Legionellales</taxon>
        <taxon>Legionellaceae</taxon>
        <taxon>Legionella</taxon>
    </lineage>
</organism>
<evidence type="ECO:0000313" key="3">
    <source>
        <dbReference type="Proteomes" id="UP000255297"/>
    </source>
</evidence>
<proteinExistence type="predicted"/>
<feature type="region of interest" description="Disordered" evidence="1">
    <location>
        <begin position="1"/>
        <end position="21"/>
    </location>
</feature>
<keyword evidence="3" id="KW-1185">Reference proteome</keyword>